<evidence type="ECO:0000313" key="3">
    <source>
        <dbReference type="Proteomes" id="UP000228531"/>
    </source>
</evidence>
<reference evidence="2 3" key="1">
    <citation type="submission" date="2017-11" db="EMBL/GenBank/DDBJ databases">
        <title>Genomic Encyclopedia of Archaeal and Bacterial Type Strains, Phase II (KMG-II): From Individual Species to Whole Genera.</title>
        <authorList>
            <person name="Goeker M."/>
        </authorList>
    </citation>
    <scope>NUCLEOTIDE SEQUENCE [LARGE SCALE GENOMIC DNA]</scope>
    <source>
        <strain evidence="2 3">DSM 29128</strain>
    </source>
</reference>
<dbReference type="PANTHER" id="PTHR46565:SF20">
    <property type="entry name" value="COLD SHOCK DOMAIN-CONTAINING PROTEIN 4"/>
    <property type="match status" value="1"/>
</dbReference>
<dbReference type="SUPFAM" id="SSF50249">
    <property type="entry name" value="Nucleic acid-binding proteins"/>
    <property type="match status" value="2"/>
</dbReference>
<sequence length="169" mass="18670">MNKLATLSLAQPTSQKGMVKWFDSTRGFGFVVIDGVETDFLLHQNVLHGFGRTSIAEGSGVEFAYQSTDNGYKITELFSITPPQIDVSRAPEVEPDIVFEERVPARVKWFDPAKGYGFVNQFGSAEDIFVGIAILRKSMLGELQSGDALCIQIAETDGRKSVFSVHDWC</sequence>
<accession>A0A2M8W0H0</accession>
<dbReference type="AlphaFoldDB" id="A0A2M8W0H0"/>
<dbReference type="Pfam" id="PF00313">
    <property type="entry name" value="CSD"/>
    <property type="match status" value="2"/>
</dbReference>
<dbReference type="RefSeq" id="WP_100369420.1">
    <property type="nucleotide sequence ID" value="NZ_PGTY01000004.1"/>
</dbReference>
<dbReference type="InterPro" id="IPR011129">
    <property type="entry name" value="CSD"/>
</dbReference>
<evidence type="ECO:0000259" key="1">
    <source>
        <dbReference type="PROSITE" id="PS51857"/>
    </source>
</evidence>
<keyword evidence="3" id="KW-1185">Reference proteome</keyword>
<protein>
    <submittedName>
        <fullName evidence="2">CspA family cold shock protein</fullName>
    </submittedName>
</protein>
<organism evidence="2 3">
    <name type="scientific">Yoonia maricola</name>
    <dbReference type="NCBI Taxonomy" id="420999"/>
    <lineage>
        <taxon>Bacteria</taxon>
        <taxon>Pseudomonadati</taxon>
        <taxon>Pseudomonadota</taxon>
        <taxon>Alphaproteobacteria</taxon>
        <taxon>Rhodobacterales</taxon>
        <taxon>Paracoccaceae</taxon>
        <taxon>Yoonia</taxon>
    </lineage>
</organism>
<dbReference type="PRINTS" id="PR00050">
    <property type="entry name" value="COLDSHOCK"/>
</dbReference>
<dbReference type="PANTHER" id="PTHR46565">
    <property type="entry name" value="COLD SHOCK DOMAIN PROTEIN 2"/>
    <property type="match status" value="1"/>
</dbReference>
<evidence type="ECO:0000313" key="2">
    <source>
        <dbReference type="EMBL" id="PJI84417.1"/>
    </source>
</evidence>
<dbReference type="InterPro" id="IPR002059">
    <property type="entry name" value="CSP_DNA-bd"/>
</dbReference>
<dbReference type="GO" id="GO:0005829">
    <property type="term" value="C:cytosol"/>
    <property type="evidence" value="ECO:0007669"/>
    <property type="project" value="UniProtKB-ARBA"/>
</dbReference>
<proteinExistence type="predicted"/>
<dbReference type="EMBL" id="PGTY01000004">
    <property type="protein sequence ID" value="PJI84417.1"/>
    <property type="molecule type" value="Genomic_DNA"/>
</dbReference>
<dbReference type="GO" id="GO:0003676">
    <property type="term" value="F:nucleic acid binding"/>
    <property type="evidence" value="ECO:0007669"/>
    <property type="project" value="InterPro"/>
</dbReference>
<dbReference type="SMART" id="SM00357">
    <property type="entry name" value="CSP"/>
    <property type="match status" value="2"/>
</dbReference>
<dbReference type="CDD" id="cd04458">
    <property type="entry name" value="CSP_CDS"/>
    <property type="match status" value="2"/>
</dbReference>
<dbReference type="Proteomes" id="UP000228531">
    <property type="component" value="Unassembled WGS sequence"/>
</dbReference>
<dbReference type="Gene3D" id="2.40.50.140">
    <property type="entry name" value="Nucleic acid-binding proteins"/>
    <property type="match status" value="2"/>
</dbReference>
<comment type="caution">
    <text evidence="2">The sequence shown here is derived from an EMBL/GenBank/DDBJ whole genome shotgun (WGS) entry which is preliminary data.</text>
</comment>
<dbReference type="PROSITE" id="PS51857">
    <property type="entry name" value="CSD_2"/>
    <property type="match status" value="1"/>
</dbReference>
<gene>
    <name evidence="2" type="ORF">BC777_3475</name>
</gene>
<dbReference type="OrthoDB" id="9791685at2"/>
<dbReference type="InterPro" id="IPR012340">
    <property type="entry name" value="NA-bd_OB-fold"/>
</dbReference>
<name>A0A2M8W0H0_9RHOB</name>
<feature type="domain" description="CSD" evidence="1">
    <location>
        <begin position="14"/>
        <end position="82"/>
    </location>
</feature>